<dbReference type="InterPro" id="IPR005828">
    <property type="entry name" value="MFS_sugar_transport-like"/>
</dbReference>
<dbReference type="Pfam" id="PF00083">
    <property type="entry name" value="Sugar_tr"/>
    <property type="match status" value="1"/>
</dbReference>
<keyword evidence="8" id="KW-0963">Cytoplasm</keyword>
<dbReference type="InterPro" id="IPR005829">
    <property type="entry name" value="Sugar_transporter_CS"/>
</dbReference>
<feature type="transmembrane region" description="Helical" evidence="20">
    <location>
        <begin position="300"/>
        <end position="318"/>
    </location>
</feature>
<keyword evidence="15" id="KW-0449">Lipoprotein</keyword>
<evidence type="ECO:0000256" key="1">
    <source>
        <dbReference type="ARBA" id="ARBA00000618"/>
    </source>
</evidence>
<feature type="transmembrane region" description="Helical" evidence="20">
    <location>
        <begin position="451"/>
        <end position="472"/>
    </location>
</feature>
<keyword evidence="10 20" id="KW-0812">Transmembrane</keyword>
<evidence type="ECO:0000256" key="20">
    <source>
        <dbReference type="SAM" id="Phobius"/>
    </source>
</evidence>
<name>A0AAV9QT36_9TELE</name>
<keyword evidence="12 20" id="KW-1133">Transmembrane helix</keyword>
<keyword evidence="7" id="KW-1003">Cell membrane</keyword>
<dbReference type="PANTHER" id="PTHR23503:SF120">
    <property type="entry name" value="SOLUTE CARRIER FAMILY 2, FACILITATED GLUCOSE TRANSPORTER MEMBER 4"/>
    <property type="match status" value="1"/>
</dbReference>
<dbReference type="CDD" id="cd17431">
    <property type="entry name" value="MFS_GLUT_Class1"/>
    <property type="match status" value="1"/>
</dbReference>
<keyword evidence="11" id="KW-0832">Ubl conjugation</keyword>
<feature type="region of interest" description="Disordered" evidence="19">
    <location>
        <begin position="58"/>
        <end position="78"/>
    </location>
</feature>
<dbReference type="PROSITE" id="PS00216">
    <property type="entry name" value="SUGAR_TRANSPORT_1"/>
    <property type="match status" value="2"/>
</dbReference>
<feature type="transmembrane region" description="Helical" evidence="20">
    <location>
        <begin position="267"/>
        <end position="288"/>
    </location>
</feature>
<dbReference type="PROSITE" id="PS50850">
    <property type="entry name" value="MFS"/>
    <property type="match status" value="1"/>
</dbReference>
<dbReference type="Proteomes" id="UP001311232">
    <property type="component" value="Unassembled WGS sequence"/>
</dbReference>
<evidence type="ECO:0000256" key="6">
    <source>
        <dbReference type="ARBA" id="ARBA00022448"/>
    </source>
</evidence>
<feature type="transmembrane region" description="Helical" evidence="20">
    <location>
        <begin position="507"/>
        <end position="525"/>
    </location>
</feature>
<feature type="transmembrane region" description="Helical" evidence="20">
    <location>
        <begin position="576"/>
        <end position="594"/>
    </location>
</feature>
<dbReference type="GO" id="GO:0048471">
    <property type="term" value="C:perinuclear region of cytoplasm"/>
    <property type="evidence" value="ECO:0007669"/>
    <property type="project" value="UniProtKB-SubCell"/>
</dbReference>
<dbReference type="GO" id="GO:0046323">
    <property type="term" value="P:D-glucose import"/>
    <property type="evidence" value="ECO:0007669"/>
    <property type="project" value="TreeGrafter"/>
</dbReference>
<evidence type="ECO:0000256" key="19">
    <source>
        <dbReference type="SAM" id="MobiDB-lite"/>
    </source>
</evidence>
<comment type="similarity">
    <text evidence="4">Belongs to the major facilitator superfamily. Sugar transporter (TC 2.A.1.1) family. Glucose transporter subfamily.</text>
</comment>
<dbReference type="PANTHER" id="PTHR23503">
    <property type="entry name" value="SOLUTE CARRIER FAMILY 2"/>
    <property type="match status" value="1"/>
</dbReference>
<keyword evidence="6 18" id="KW-0813">Transport</keyword>
<evidence type="ECO:0000256" key="15">
    <source>
        <dbReference type="ARBA" id="ARBA00023288"/>
    </source>
</evidence>
<evidence type="ECO:0000256" key="12">
    <source>
        <dbReference type="ARBA" id="ARBA00022989"/>
    </source>
</evidence>
<evidence type="ECO:0000256" key="13">
    <source>
        <dbReference type="ARBA" id="ARBA00023136"/>
    </source>
</evidence>
<dbReference type="GO" id="GO:0012505">
    <property type="term" value="C:endomembrane system"/>
    <property type="evidence" value="ECO:0007669"/>
    <property type="project" value="TreeGrafter"/>
</dbReference>
<keyword evidence="13 20" id="KW-0472">Membrane</keyword>
<dbReference type="InterPro" id="IPR045263">
    <property type="entry name" value="GLUT"/>
</dbReference>
<dbReference type="GO" id="GO:0055056">
    <property type="term" value="F:D-glucose transmembrane transporter activity"/>
    <property type="evidence" value="ECO:0007669"/>
    <property type="project" value="TreeGrafter"/>
</dbReference>
<dbReference type="InterPro" id="IPR003663">
    <property type="entry name" value="Sugar/inositol_transpt"/>
</dbReference>
<evidence type="ECO:0000256" key="3">
    <source>
        <dbReference type="ARBA" id="ARBA00004651"/>
    </source>
</evidence>
<proteinExistence type="inferred from homology"/>
<organism evidence="22 23">
    <name type="scientific">Crenichthys baileyi</name>
    <name type="common">White River springfish</name>
    <dbReference type="NCBI Taxonomy" id="28760"/>
    <lineage>
        <taxon>Eukaryota</taxon>
        <taxon>Metazoa</taxon>
        <taxon>Chordata</taxon>
        <taxon>Craniata</taxon>
        <taxon>Vertebrata</taxon>
        <taxon>Euteleostomi</taxon>
        <taxon>Actinopterygii</taxon>
        <taxon>Neopterygii</taxon>
        <taxon>Teleostei</taxon>
        <taxon>Neoteleostei</taxon>
        <taxon>Acanthomorphata</taxon>
        <taxon>Ovalentaria</taxon>
        <taxon>Atherinomorphae</taxon>
        <taxon>Cyprinodontiformes</taxon>
        <taxon>Goodeidae</taxon>
        <taxon>Crenichthys</taxon>
    </lineage>
</organism>
<feature type="transmembrane region" description="Helical" evidence="20">
    <location>
        <begin position="479"/>
        <end position="501"/>
    </location>
</feature>
<dbReference type="InterPro" id="IPR036259">
    <property type="entry name" value="MFS_trans_sf"/>
</dbReference>
<dbReference type="SUPFAM" id="SSF103473">
    <property type="entry name" value="MFS general substrate transporter"/>
    <property type="match status" value="1"/>
</dbReference>
<dbReference type="AlphaFoldDB" id="A0AAV9QT36"/>
<evidence type="ECO:0000256" key="11">
    <source>
        <dbReference type="ARBA" id="ARBA00022843"/>
    </source>
</evidence>
<evidence type="ECO:0000313" key="23">
    <source>
        <dbReference type="Proteomes" id="UP001311232"/>
    </source>
</evidence>
<keyword evidence="14" id="KW-0564">Palmitate</keyword>
<dbReference type="EMBL" id="JAHHUM010002951">
    <property type="protein sequence ID" value="KAK5599282.1"/>
    <property type="molecule type" value="Genomic_DNA"/>
</dbReference>
<dbReference type="GO" id="GO:0070837">
    <property type="term" value="P:dehydroascorbic acid transport"/>
    <property type="evidence" value="ECO:0007669"/>
    <property type="project" value="TreeGrafter"/>
</dbReference>
<evidence type="ECO:0000256" key="18">
    <source>
        <dbReference type="RuleBase" id="RU003346"/>
    </source>
</evidence>
<evidence type="ECO:0000256" key="4">
    <source>
        <dbReference type="ARBA" id="ARBA00007004"/>
    </source>
</evidence>
<feature type="region of interest" description="Disordered" evidence="19">
    <location>
        <begin position="1"/>
        <end position="22"/>
    </location>
</feature>
<gene>
    <name evidence="22" type="primary">SLC2A4</name>
    <name evidence="22" type="ORF">CRENBAI_023599</name>
</gene>
<protein>
    <recommendedName>
        <fullName evidence="5">Solute carrier family 2, facilitated glucose transporter member 4</fullName>
    </recommendedName>
    <alternativeName>
        <fullName evidence="16">Glucose transporter type 4, insulin-responsive</fullName>
    </alternativeName>
</protein>
<feature type="transmembrane region" description="Helical" evidence="20">
    <location>
        <begin position="416"/>
        <end position="439"/>
    </location>
</feature>
<comment type="subcellular location">
    <subcellularLocation>
        <location evidence="3">Cell membrane</location>
        <topology evidence="3">Multi-pass membrane protein</topology>
    </subcellularLocation>
    <subcellularLocation>
        <location evidence="2">Cytoplasm</location>
        <location evidence="2">Perinuclear region</location>
    </subcellularLocation>
</comment>
<comment type="catalytic activity">
    <reaction evidence="1">
        <text>D-glucose(out) = D-glucose(in)</text>
        <dbReference type="Rhea" id="RHEA:60376"/>
        <dbReference type="ChEBI" id="CHEBI:4167"/>
    </reaction>
</comment>
<evidence type="ECO:0000313" key="22">
    <source>
        <dbReference type="EMBL" id="KAK5599282.1"/>
    </source>
</evidence>
<dbReference type="PRINTS" id="PR00171">
    <property type="entry name" value="SUGRTRNSPORT"/>
</dbReference>
<evidence type="ECO:0000259" key="21">
    <source>
        <dbReference type="PROSITE" id="PS50850"/>
    </source>
</evidence>
<evidence type="ECO:0000256" key="10">
    <source>
        <dbReference type="ARBA" id="ARBA00022692"/>
    </source>
</evidence>
<accession>A0AAV9QT36</accession>
<dbReference type="GO" id="GO:0005886">
    <property type="term" value="C:plasma membrane"/>
    <property type="evidence" value="ECO:0007669"/>
    <property type="project" value="UniProtKB-SubCell"/>
</dbReference>
<dbReference type="FunFam" id="1.20.1250.20:FF:000029">
    <property type="entry name" value="solute carrier family 2, facilitated glucose transporter member 4"/>
    <property type="match status" value="1"/>
</dbReference>
<feature type="non-terminal residue" evidence="22">
    <location>
        <position position="1"/>
    </location>
</feature>
<evidence type="ECO:0000256" key="5">
    <source>
        <dbReference type="ARBA" id="ARBA00015975"/>
    </source>
</evidence>
<feature type="transmembrane region" description="Helical" evidence="20">
    <location>
        <begin position="546"/>
        <end position="570"/>
    </location>
</feature>
<keyword evidence="9 22" id="KW-0762">Sugar transport</keyword>
<dbReference type="PROSITE" id="PS00217">
    <property type="entry name" value="SUGAR_TRANSPORT_2"/>
    <property type="match status" value="1"/>
</dbReference>
<sequence length="642" mass="70532">EDAPQSHLLLPVSQEAGNSLTGGGRRCALGELRMQSVWIDGVEVYRQDPVVHPWLTEDESSVPLSPDPSSPDPSSLPVRKRMGICAPPSFYPSWTCNTNLIQKRGQPALRAQQIFRGRLHLAPDASVTICDRVPEAVKVMPAGFQQLGGETVTGTLALSVFTAVLGSLTFGYNIGVINAPQKIIEEDYNMTWIHRYGEPIPTGTLTSLWSLSVAIFSIGGMLSSFCVGFISEWLGRRKAMLANNLFAFIGGSLMGMSKLCFSFEMMILGRFIIGAYCGLASGLTPMYVGEIAPTSLRGALGTLHQLAIVTGILIAQILGLETLLGSKHLWPVLMGLTVVPTVLQMGLLPFCPESPRFLYIIRSQEHHAKRGLRRLTGRQEVGDMLAEMKEEKRRMDMERKVSIPELFRSTLYRQPIIISILLQLSQQLSGVNAIFYYSTSIFMKAGVQSPVYATIGAGVVNCAFTVVSLFLVEKIGRRTLHMLGLGGMCISAIIMTVALALLDRIPWMSYISMLAIFGFVAFFEVGPGPIPWFFVAELFSQGPRPAAMAVAGFSNWTANFVIGMSFQYVADLCGPYVFLIFAGLLLFFLIFTFFRVPETRGKTFDQIAANFNQHSAAGMMDMDMELNKPSTELDYLGDESIN</sequence>
<keyword evidence="23" id="KW-1185">Reference proteome</keyword>
<feature type="transmembrane region" description="Helical" evidence="20">
    <location>
        <begin position="242"/>
        <end position="261"/>
    </location>
</feature>
<evidence type="ECO:0000256" key="17">
    <source>
        <dbReference type="ARBA" id="ARBA00046051"/>
    </source>
</evidence>
<evidence type="ECO:0000256" key="14">
    <source>
        <dbReference type="ARBA" id="ARBA00023139"/>
    </source>
</evidence>
<dbReference type="InterPro" id="IPR020846">
    <property type="entry name" value="MFS_dom"/>
</dbReference>
<feature type="transmembrane region" description="Helical" evidence="20">
    <location>
        <begin position="330"/>
        <end position="351"/>
    </location>
</feature>
<comment type="function">
    <text evidence="17">Insulin-regulated facilitative glucose transporter, which plays a key role in removal of glucose from circulation. Response to insulin is regulated by its intracellular localization: in the absence of insulin, it is efficiently retained intracellularly within storage compartments in muscle and fat cells. Upon insulin stimulation, translocates from these compartments to the cell surface where it transports glucose from the extracellular milieu into the cell.</text>
</comment>
<evidence type="ECO:0000256" key="2">
    <source>
        <dbReference type="ARBA" id="ARBA00004556"/>
    </source>
</evidence>
<feature type="transmembrane region" description="Helical" evidence="20">
    <location>
        <begin position="208"/>
        <end position="230"/>
    </location>
</feature>
<dbReference type="Gene3D" id="1.20.1250.20">
    <property type="entry name" value="MFS general substrate transporter like domains"/>
    <property type="match status" value="1"/>
</dbReference>
<feature type="domain" description="Major facilitator superfamily (MFS) profile" evidence="21">
    <location>
        <begin position="159"/>
        <end position="600"/>
    </location>
</feature>
<dbReference type="NCBIfam" id="TIGR00879">
    <property type="entry name" value="SP"/>
    <property type="match status" value="1"/>
</dbReference>
<evidence type="ECO:0000256" key="9">
    <source>
        <dbReference type="ARBA" id="ARBA00022597"/>
    </source>
</evidence>
<evidence type="ECO:0000256" key="16">
    <source>
        <dbReference type="ARBA" id="ARBA00030470"/>
    </source>
</evidence>
<evidence type="ECO:0000256" key="7">
    <source>
        <dbReference type="ARBA" id="ARBA00022475"/>
    </source>
</evidence>
<evidence type="ECO:0000256" key="8">
    <source>
        <dbReference type="ARBA" id="ARBA00022490"/>
    </source>
</evidence>
<comment type="caution">
    <text evidence="22">The sequence shown here is derived from an EMBL/GenBank/DDBJ whole genome shotgun (WGS) entry which is preliminary data.</text>
</comment>
<reference evidence="22 23" key="1">
    <citation type="submission" date="2021-06" db="EMBL/GenBank/DDBJ databases">
        <authorList>
            <person name="Palmer J.M."/>
        </authorList>
    </citation>
    <scope>NUCLEOTIDE SEQUENCE [LARGE SCALE GENOMIC DNA]</scope>
    <source>
        <strain evidence="22 23">MEX-2019</strain>
        <tissue evidence="22">Muscle</tissue>
    </source>
</reference>